<gene>
    <name evidence="2" type="ORF">D1610_10220</name>
</gene>
<dbReference type="Gene3D" id="3.40.50.1820">
    <property type="entry name" value="alpha/beta hydrolase"/>
    <property type="match status" value="1"/>
</dbReference>
<sequence>MADFPHRATIDAEGSIDHWTAPDGWRLRRFSLPPGGASPRGSILFQGGRGDIFEKYFEAFDRWQAAGWGVTSFDWRGQGGSGRLGGDPKVGHLADFTPLVRDLHDFWHVWRDATPGPHVVMGHSMGGYLVLRALVEDAIDPDAAVLVAPMLGLHGAPFGVAAMERIARFMTRIGKPDRAAWKSNEKPATLTTRQKLLTHSLERYDQEIAWKLERPEIAIGPPSWAWVTAAFEGTRLLRADPRLATMAVPTLILSPDADKLVDASAGRAIAARLPDTKLVRFGRESAHEILREADPVRNRALAEIDAFLGARAPRA</sequence>
<feature type="domain" description="Serine aminopeptidase S33" evidence="1">
    <location>
        <begin position="38"/>
        <end position="294"/>
    </location>
</feature>
<dbReference type="GO" id="GO:0016787">
    <property type="term" value="F:hydrolase activity"/>
    <property type="evidence" value="ECO:0007669"/>
    <property type="project" value="UniProtKB-KW"/>
</dbReference>
<dbReference type="RefSeq" id="WP_118864093.1">
    <property type="nucleotide sequence ID" value="NZ_QWLV01000004.1"/>
</dbReference>
<dbReference type="InterPro" id="IPR029058">
    <property type="entry name" value="AB_hydrolase_fold"/>
</dbReference>
<dbReference type="Pfam" id="PF12146">
    <property type="entry name" value="Hydrolase_4"/>
    <property type="match status" value="1"/>
</dbReference>
<dbReference type="Proteomes" id="UP000266693">
    <property type="component" value="Unassembled WGS sequence"/>
</dbReference>
<dbReference type="InterPro" id="IPR022742">
    <property type="entry name" value="Hydrolase_4"/>
</dbReference>
<keyword evidence="2" id="KW-0378">Hydrolase</keyword>
<keyword evidence="3" id="KW-1185">Reference proteome</keyword>
<comment type="caution">
    <text evidence="2">The sequence shown here is derived from an EMBL/GenBank/DDBJ whole genome shotgun (WGS) entry which is preliminary data.</text>
</comment>
<protein>
    <submittedName>
        <fullName evidence="2">Alpha/beta hydrolase</fullName>
    </submittedName>
</protein>
<name>A0A396S1U4_9SPHN</name>
<evidence type="ECO:0000313" key="3">
    <source>
        <dbReference type="Proteomes" id="UP000266693"/>
    </source>
</evidence>
<dbReference type="PANTHER" id="PTHR11614">
    <property type="entry name" value="PHOSPHOLIPASE-RELATED"/>
    <property type="match status" value="1"/>
</dbReference>
<evidence type="ECO:0000259" key="1">
    <source>
        <dbReference type="Pfam" id="PF12146"/>
    </source>
</evidence>
<dbReference type="SUPFAM" id="SSF53474">
    <property type="entry name" value="alpha/beta-Hydrolases"/>
    <property type="match status" value="1"/>
</dbReference>
<proteinExistence type="predicted"/>
<organism evidence="2 3">
    <name type="scientific">Sphingomonas gilva</name>
    <dbReference type="NCBI Taxonomy" id="2305907"/>
    <lineage>
        <taxon>Bacteria</taxon>
        <taxon>Pseudomonadati</taxon>
        <taxon>Pseudomonadota</taxon>
        <taxon>Alphaproteobacteria</taxon>
        <taxon>Sphingomonadales</taxon>
        <taxon>Sphingomonadaceae</taxon>
        <taxon>Sphingomonas</taxon>
    </lineage>
</organism>
<evidence type="ECO:0000313" key="2">
    <source>
        <dbReference type="EMBL" id="RHW17345.1"/>
    </source>
</evidence>
<dbReference type="EMBL" id="QWLV01000004">
    <property type="protein sequence ID" value="RHW17345.1"/>
    <property type="molecule type" value="Genomic_DNA"/>
</dbReference>
<accession>A0A396S1U4</accession>
<dbReference type="InterPro" id="IPR051044">
    <property type="entry name" value="MAG_DAG_Lipase"/>
</dbReference>
<dbReference type="OrthoDB" id="9788260at2"/>
<dbReference type="AlphaFoldDB" id="A0A396S1U4"/>
<reference evidence="2 3" key="1">
    <citation type="submission" date="2018-08" db="EMBL/GenBank/DDBJ databases">
        <title>The multiple taxonomic identification of Sphingomonas gilva.</title>
        <authorList>
            <person name="Zhu D."/>
            <person name="Zheng S."/>
        </authorList>
    </citation>
    <scope>NUCLEOTIDE SEQUENCE [LARGE SCALE GENOMIC DNA]</scope>
    <source>
        <strain evidence="2 3">ZDH117</strain>
    </source>
</reference>